<dbReference type="EMBL" id="OX596085">
    <property type="protein sequence ID" value="CAM9367342.1"/>
    <property type="molecule type" value="Genomic_DNA"/>
</dbReference>
<evidence type="ECO:0000313" key="1">
    <source>
        <dbReference type="EMBL" id="CAM9367342.1"/>
    </source>
</evidence>
<proteinExistence type="predicted"/>
<gene>
    <name evidence="1" type="ORF">MRATA1EN22A_LOCUS1572</name>
</gene>
<reference evidence="1" key="2">
    <citation type="submission" date="2025-03" db="EMBL/GenBank/DDBJ databases">
        <authorList>
            <consortium name="ELIXIR-Norway"/>
            <consortium name="Elixir Norway"/>
        </authorList>
    </citation>
    <scope>NUCLEOTIDE SEQUENCE</scope>
</reference>
<reference evidence="1" key="1">
    <citation type="submission" date="2023-05" db="EMBL/GenBank/DDBJ databases">
        <authorList>
            <consortium name="ELIXIR-Norway"/>
        </authorList>
    </citation>
    <scope>NUCLEOTIDE SEQUENCE</scope>
</reference>
<dbReference type="Proteomes" id="UP001162501">
    <property type="component" value="Chromosome 1"/>
</dbReference>
<sequence>MDRPWLPLCAHHQPPTAPWTTSAHPARGLAPPGSPCTRPGGHARPWNGGRPSPQAGAGDVSAEVALRSACAALERGERGRSTRSVSAHGHGPDAHVSGTAAGEDPSSQDLLRSAVNFFPKRGALTRKCALGAEEPCAKLSFLRSRKTKVTAASSTQSEQP</sequence>
<evidence type="ECO:0000313" key="2">
    <source>
        <dbReference type="Proteomes" id="UP001162501"/>
    </source>
</evidence>
<organism evidence="1 2">
    <name type="scientific">Rangifer tarandus platyrhynchus</name>
    <name type="common">Svalbard reindeer</name>
    <dbReference type="NCBI Taxonomy" id="3082113"/>
    <lineage>
        <taxon>Eukaryota</taxon>
        <taxon>Metazoa</taxon>
        <taxon>Chordata</taxon>
        <taxon>Craniata</taxon>
        <taxon>Vertebrata</taxon>
        <taxon>Euteleostomi</taxon>
        <taxon>Mammalia</taxon>
        <taxon>Eutheria</taxon>
        <taxon>Laurasiatheria</taxon>
        <taxon>Artiodactyla</taxon>
        <taxon>Ruminantia</taxon>
        <taxon>Pecora</taxon>
        <taxon>Cervidae</taxon>
        <taxon>Odocoileinae</taxon>
        <taxon>Rangifer</taxon>
    </lineage>
</organism>
<name>A0AC59Y451_RANTA</name>
<protein>
    <submittedName>
        <fullName evidence="1">Uncharacterized protein</fullName>
    </submittedName>
</protein>
<accession>A0AC59Y451</accession>